<reference evidence="3" key="1">
    <citation type="journal article" date="2016" name="Genome Biol. Evol.">
        <title>Comparative 'omics' of the Fusarium fujikuroi species complex highlights differences in genetic potential and metabolite synthesis.</title>
        <authorList>
            <person name="Niehaus E.-M."/>
            <person name="Muensterkoetter M."/>
            <person name="Proctor R.H."/>
            <person name="Brown D.W."/>
            <person name="Sharon A."/>
            <person name="Idan Y."/>
            <person name="Oren-Young L."/>
            <person name="Sieber C.M."/>
            <person name="Novak O."/>
            <person name="Pencik A."/>
            <person name="Tarkowska D."/>
            <person name="Hromadova K."/>
            <person name="Freeman S."/>
            <person name="Maymon M."/>
            <person name="Elazar M."/>
            <person name="Youssef S.A."/>
            <person name="El-Shabrawy E.S.M."/>
            <person name="Shalaby A.B.A."/>
            <person name="Houterman P."/>
            <person name="Brock N.L."/>
            <person name="Burkhardt I."/>
            <person name="Tsavkelova E.A."/>
            <person name="Dickschat J.S."/>
            <person name="Galuszka P."/>
            <person name="Gueldener U."/>
            <person name="Tudzynski B."/>
        </authorList>
    </citation>
    <scope>NUCLEOTIDE SEQUENCE [LARGE SCALE GENOMIC DNA]</scope>
    <source>
        <strain evidence="3">ET1</strain>
    </source>
</reference>
<dbReference type="GeneID" id="42060985"/>
<evidence type="ECO:0000313" key="3">
    <source>
        <dbReference type="Proteomes" id="UP000183971"/>
    </source>
</evidence>
<gene>
    <name evidence="2" type="ORF">FPRO_16130</name>
</gene>
<feature type="compositionally biased region" description="Basic and acidic residues" evidence="1">
    <location>
        <begin position="105"/>
        <end position="119"/>
    </location>
</feature>
<evidence type="ECO:0000256" key="1">
    <source>
        <dbReference type="SAM" id="MobiDB-lite"/>
    </source>
</evidence>
<keyword evidence="3" id="KW-1185">Reference proteome</keyword>
<comment type="caution">
    <text evidence="2">The sequence shown here is derived from an EMBL/GenBank/DDBJ whole genome shotgun (WGS) entry which is preliminary data.</text>
</comment>
<dbReference type="VEuPathDB" id="FungiDB:FPRO_16130"/>
<dbReference type="RefSeq" id="XP_031090419.1">
    <property type="nucleotide sequence ID" value="XM_031225241.1"/>
</dbReference>
<dbReference type="EMBL" id="FJOF01000021">
    <property type="protein sequence ID" value="CZR49925.1"/>
    <property type="molecule type" value="Genomic_DNA"/>
</dbReference>
<proteinExistence type="predicted"/>
<evidence type="ECO:0000313" key="2">
    <source>
        <dbReference type="EMBL" id="CZR49925.1"/>
    </source>
</evidence>
<dbReference type="Proteomes" id="UP000183971">
    <property type="component" value="Unassembled WGS sequence"/>
</dbReference>
<accession>A0A1L7WBC6</accession>
<dbReference type="AlphaFoldDB" id="A0A1L7WBC6"/>
<feature type="region of interest" description="Disordered" evidence="1">
    <location>
        <begin position="105"/>
        <end position="136"/>
    </location>
</feature>
<protein>
    <submittedName>
        <fullName evidence="2">Uncharacterized protein</fullName>
    </submittedName>
</protein>
<sequence>MTTIYDQYIQCTNCFKELANTVESQSCISSLFTAISIADLQKQFNEWAETVGALTPPHRPNSLDSRLAPKSAYSYSLSEILIRLKSSLTTATQLLSGDKLLTTKAERTTEPKFERHPDSDSDEASTTSSTESSRCDEADTYNSINLIISKLRLLIPTLSSQGKQTGS</sequence>
<organism evidence="2 3">
    <name type="scientific">Fusarium proliferatum (strain ET1)</name>
    <name type="common">Orchid endophyte fungus</name>
    <dbReference type="NCBI Taxonomy" id="1227346"/>
    <lineage>
        <taxon>Eukaryota</taxon>
        <taxon>Fungi</taxon>
        <taxon>Dikarya</taxon>
        <taxon>Ascomycota</taxon>
        <taxon>Pezizomycotina</taxon>
        <taxon>Sordariomycetes</taxon>
        <taxon>Hypocreomycetidae</taxon>
        <taxon>Hypocreales</taxon>
        <taxon>Nectriaceae</taxon>
        <taxon>Fusarium</taxon>
        <taxon>Fusarium fujikuroi species complex</taxon>
    </lineage>
</organism>
<name>A0A1L7WBC6_FUSPR</name>